<dbReference type="GO" id="GO:0009897">
    <property type="term" value="C:external side of plasma membrane"/>
    <property type="evidence" value="ECO:0007669"/>
    <property type="project" value="TreeGrafter"/>
</dbReference>
<keyword evidence="4" id="KW-0732">Signal</keyword>
<accession>A0A3P8YWV6</accession>
<dbReference type="InterPro" id="IPR037193">
    <property type="entry name" value="GDNF_alpha"/>
</dbReference>
<dbReference type="GO" id="GO:0043235">
    <property type="term" value="C:receptor complex"/>
    <property type="evidence" value="ECO:0007669"/>
    <property type="project" value="TreeGrafter"/>
</dbReference>
<feature type="domain" description="GDNF/GAS1" evidence="9">
    <location>
        <begin position="108"/>
        <end position="185"/>
    </location>
</feature>
<dbReference type="PANTHER" id="PTHR10269">
    <property type="entry name" value="GDNF RECEPTOR ALPHA"/>
    <property type="match status" value="1"/>
</dbReference>
<feature type="domain" description="GDNF/GAS1" evidence="9">
    <location>
        <begin position="197"/>
        <end position="293"/>
    </location>
</feature>
<protein>
    <recommendedName>
        <fullName evidence="9">GDNF/GAS1 domain-containing protein</fullName>
    </recommendedName>
</protein>
<keyword evidence="11" id="KW-1185">Reference proteome</keyword>
<proteinExistence type="inferred from homology"/>
<organism evidence="10 11">
    <name type="scientific">Esox lucius</name>
    <name type="common">Northern pike</name>
    <dbReference type="NCBI Taxonomy" id="8010"/>
    <lineage>
        <taxon>Eukaryota</taxon>
        <taxon>Metazoa</taxon>
        <taxon>Chordata</taxon>
        <taxon>Craniata</taxon>
        <taxon>Vertebrata</taxon>
        <taxon>Euteleostomi</taxon>
        <taxon>Actinopterygii</taxon>
        <taxon>Neopterygii</taxon>
        <taxon>Teleostei</taxon>
        <taxon>Protacanthopterygii</taxon>
        <taxon>Esociformes</taxon>
        <taxon>Esocidae</taxon>
        <taxon>Esox</taxon>
    </lineage>
</organism>
<reference evidence="10" key="2">
    <citation type="submission" date="2020-02" db="EMBL/GenBank/DDBJ databases">
        <title>Esox lucius (northern pike) genome, fEsoLuc1, primary haplotype.</title>
        <authorList>
            <person name="Myers G."/>
            <person name="Karagic N."/>
            <person name="Meyer A."/>
            <person name="Pippel M."/>
            <person name="Reichard M."/>
            <person name="Winkler S."/>
            <person name="Tracey A."/>
            <person name="Sims Y."/>
            <person name="Howe K."/>
            <person name="Rhie A."/>
            <person name="Formenti G."/>
            <person name="Durbin R."/>
            <person name="Fedrigo O."/>
            <person name="Jarvis E.D."/>
        </authorList>
    </citation>
    <scope>NUCLEOTIDE SEQUENCE [LARGE SCALE GENOMIC DNA]</scope>
</reference>
<dbReference type="SUPFAM" id="SSF110035">
    <property type="entry name" value="GDNF receptor-like"/>
    <property type="match status" value="3"/>
</dbReference>
<feature type="transmembrane region" description="Helical" evidence="8">
    <location>
        <begin position="330"/>
        <end position="349"/>
    </location>
</feature>
<evidence type="ECO:0000256" key="6">
    <source>
        <dbReference type="ARBA" id="ARBA00023170"/>
    </source>
</evidence>
<evidence type="ECO:0000313" key="10">
    <source>
        <dbReference type="Ensembl" id="ENSELUP00000021051.3"/>
    </source>
</evidence>
<dbReference type="Bgee" id="ENSELUG00000020182">
    <property type="expression patterns" value="Expressed in muscle tissue and 1 other cell type or tissue"/>
</dbReference>
<dbReference type="Proteomes" id="UP000265140">
    <property type="component" value="Chromosome 6"/>
</dbReference>
<feature type="domain" description="GDNF/GAS1" evidence="9">
    <location>
        <begin position="25"/>
        <end position="101"/>
    </location>
</feature>
<gene>
    <name evidence="10" type="primary">GFRAL</name>
</gene>
<evidence type="ECO:0000256" key="5">
    <source>
        <dbReference type="ARBA" id="ARBA00023136"/>
    </source>
</evidence>
<evidence type="ECO:0000256" key="4">
    <source>
        <dbReference type="ARBA" id="ARBA00022729"/>
    </source>
</evidence>
<evidence type="ECO:0000313" key="11">
    <source>
        <dbReference type="Proteomes" id="UP000265140"/>
    </source>
</evidence>
<dbReference type="OMA" id="ERTEYAG"/>
<dbReference type="Pfam" id="PF02351">
    <property type="entry name" value="GDNF"/>
    <property type="match status" value="2"/>
</dbReference>
<dbReference type="InterPro" id="IPR003438">
    <property type="entry name" value="GDNF_rcpt"/>
</dbReference>
<dbReference type="GeneTree" id="ENSGT00730000111274"/>
<sequence>EARSSSFTSSWNPMQEPQINTRDSCLSALESCQISHRCAVVYKKLKDSCQTRNDQCNFPGSGDSCLSLWMELQGTSLSNCTCSLRRRKCQGIWRGVNNNPFHETGGSCLQQMTICLSDEVCNRWMVPLVEACSSSQCNSTSCQQMAQQFYAGLPYNVAQMFVLCDCEQGDQDCLHVKKGLHSGTCGEHLEEARLPICLEIFDNCLMEANCRNRLEALLSECWDTEDTQCSDYGVDTCISYLDFALILGGDPECQMALTATMGTTLQHPCTCKGLYNRDLFKCNMIHELLHNRTHYSETVMQNFHLIENGFSQSNQLTYQFFVFSDQLLCVLAYVLLVVAVLMAIMILLYRR</sequence>
<dbReference type="STRING" id="8010.ENSELUP00000021051"/>
<comment type="subcellular location">
    <subcellularLocation>
        <location evidence="1">Cell membrane</location>
    </subcellularLocation>
</comment>
<dbReference type="GO" id="GO:0038023">
    <property type="term" value="F:signaling receptor activity"/>
    <property type="evidence" value="ECO:0007669"/>
    <property type="project" value="InterPro"/>
</dbReference>
<evidence type="ECO:0000256" key="1">
    <source>
        <dbReference type="ARBA" id="ARBA00004236"/>
    </source>
</evidence>
<name>A0A3P8YWV6_ESOLU</name>
<reference evidence="10" key="3">
    <citation type="submission" date="2025-08" db="UniProtKB">
        <authorList>
            <consortium name="Ensembl"/>
        </authorList>
    </citation>
    <scope>IDENTIFICATION</scope>
</reference>
<keyword evidence="8" id="KW-0812">Transmembrane</keyword>
<evidence type="ECO:0000256" key="8">
    <source>
        <dbReference type="SAM" id="Phobius"/>
    </source>
</evidence>
<keyword evidence="8" id="KW-1133">Transmembrane helix</keyword>
<dbReference type="PANTHER" id="PTHR10269:SF1">
    <property type="entry name" value="GDNF FAMILY RECEPTOR ALPHA-LIKE"/>
    <property type="match status" value="1"/>
</dbReference>
<reference evidence="11" key="1">
    <citation type="journal article" date="2014" name="PLoS ONE">
        <title>The genome and linkage map of the northern pike (Esox lucius): conserved synteny revealed between the salmonid sister group and the Neoteleostei.</title>
        <authorList>
            <person name="Rondeau E.B."/>
            <person name="Minkley D.R."/>
            <person name="Leong J.S."/>
            <person name="Messmer A.M."/>
            <person name="Jantzen J.R."/>
            <person name="von Schalburg K.R."/>
            <person name="Lemon C."/>
            <person name="Bird N.H."/>
            <person name="Koop B.F."/>
        </authorList>
    </citation>
    <scope>NUCLEOTIDE SEQUENCE</scope>
</reference>
<dbReference type="GO" id="GO:0007169">
    <property type="term" value="P:cell surface receptor protein tyrosine kinase signaling pathway"/>
    <property type="evidence" value="ECO:0007669"/>
    <property type="project" value="UniProtKB-ARBA"/>
</dbReference>
<dbReference type="GO" id="GO:0007399">
    <property type="term" value="P:nervous system development"/>
    <property type="evidence" value="ECO:0007669"/>
    <property type="project" value="TreeGrafter"/>
</dbReference>
<dbReference type="AlphaFoldDB" id="A0A3P8YWV6"/>
<evidence type="ECO:0000256" key="2">
    <source>
        <dbReference type="ARBA" id="ARBA00005961"/>
    </source>
</evidence>
<dbReference type="Ensembl" id="ENSELUT00000041688.3">
    <property type="protein sequence ID" value="ENSELUP00000021051.3"/>
    <property type="gene ID" value="ENSELUG00000020182.3"/>
</dbReference>
<evidence type="ECO:0000259" key="9">
    <source>
        <dbReference type="SMART" id="SM00907"/>
    </source>
</evidence>
<dbReference type="InterPro" id="IPR016017">
    <property type="entry name" value="GDNF/GAS1"/>
</dbReference>
<keyword evidence="3" id="KW-1003">Cell membrane</keyword>
<comment type="similarity">
    <text evidence="2">Belongs to the GDNFR family.</text>
</comment>
<keyword evidence="6" id="KW-0675">Receptor</keyword>
<evidence type="ECO:0000256" key="7">
    <source>
        <dbReference type="ARBA" id="ARBA00023180"/>
    </source>
</evidence>
<keyword evidence="7" id="KW-0325">Glycoprotein</keyword>
<dbReference type="SMART" id="SM00907">
    <property type="entry name" value="GDNF"/>
    <property type="match status" value="3"/>
</dbReference>
<dbReference type="InParanoid" id="A0A3P8YWV6"/>
<keyword evidence="5 8" id="KW-0472">Membrane</keyword>
<reference evidence="10" key="4">
    <citation type="submission" date="2025-09" db="UniProtKB">
        <authorList>
            <consortium name="Ensembl"/>
        </authorList>
    </citation>
    <scope>IDENTIFICATION</scope>
</reference>
<evidence type="ECO:0000256" key="3">
    <source>
        <dbReference type="ARBA" id="ARBA00022475"/>
    </source>
</evidence>